<dbReference type="Gene3D" id="1.10.260.40">
    <property type="entry name" value="lambda repressor-like DNA-binding domains"/>
    <property type="match status" value="1"/>
</dbReference>
<dbReference type="AlphaFoldDB" id="A0A449BBW6"/>
<feature type="transmembrane region" description="Helical" evidence="2">
    <location>
        <begin position="145"/>
        <end position="167"/>
    </location>
</feature>
<name>A0A449BBW6_HAPAX</name>
<proteinExistence type="predicted"/>
<dbReference type="Proteomes" id="UP000289841">
    <property type="component" value="Chromosome"/>
</dbReference>
<dbReference type="EMBL" id="LR215048">
    <property type="protein sequence ID" value="VEU79929.1"/>
    <property type="molecule type" value="Genomic_DNA"/>
</dbReference>
<feature type="domain" description="HTH cro/C1-type" evidence="3">
    <location>
        <begin position="7"/>
        <end position="61"/>
    </location>
</feature>
<keyword evidence="2" id="KW-1133">Transmembrane helix</keyword>
<sequence>MTTGEKIAKLRKERNLTQEELADKLNVSRQAVSKWESNITFPETDKIIELSKIFSCSIDYLLLKDISTSMSNDEYSDNSQEKFYNKQGFTTAIYTVCFGILMLLMYLFPILKIKINEPFFPTIGNAFVKVNLYNLLGSISEIGNVIALLAFLTTIAIIAVGVLIYFYPRNKKIFTIRFIMSIVLSSLWLLFLVLFASHAYIGSITVILLFSITNIILLKVIEFNKFITIWK</sequence>
<accession>A0A449BBW6</accession>
<keyword evidence="2" id="KW-0472">Membrane</keyword>
<evidence type="ECO:0000256" key="1">
    <source>
        <dbReference type="ARBA" id="ARBA00023125"/>
    </source>
</evidence>
<feature type="transmembrane region" description="Helical" evidence="2">
    <location>
        <begin position="92"/>
        <end position="111"/>
    </location>
</feature>
<reference evidence="4 5" key="1">
    <citation type="submission" date="2019-01" db="EMBL/GenBank/DDBJ databases">
        <authorList>
            <consortium name="Pathogen Informatics"/>
        </authorList>
    </citation>
    <scope>NUCLEOTIDE SEQUENCE [LARGE SCALE GENOMIC DNA]</scope>
    <source>
        <strain evidence="4 5">NCTC10138</strain>
    </source>
</reference>
<dbReference type="CDD" id="cd00093">
    <property type="entry name" value="HTH_XRE"/>
    <property type="match status" value="1"/>
</dbReference>
<evidence type="ECO:0000313" key="4">
    <source>
        <dbReference type="EMBL" id="VEU79929.1"/>
    </source>
</evidence>
<dbReference type="OrthoDB" id="9801008at2"/>
<dbReference type="GO" id="GO:0003677">
    <property type="term" value="F:DNA binding"/>
    <property type="evidence" value="ECO:0007669"/>
    <property type="project" value="UniProtKB-KW"/>
</dbReference>
<keyword evidence="1" id="KW-0238">DNA-binding</keyword>
<dbReference type="PANTHER" id="PTHR46558:SF13">
    <property type="entry name" value="HTH-TYPE TRANSCRIPTIONAL REGULATOR IMMR"/>
    <property type="match status" value="1"/>
</dbReference>
<dbReference type="PANTHER" id="PTHR46558">
    <property type="entry name" value="TRACRIPTIONAL REGULATORY PROTEIN-RELATED-RELATED"/>
    <property type="match status" value="1"/>
</dbReference>
<dbReference type="SUPFAM" id="SSF47413">
    <property type="entry name" value="lambda repressor-like DNA-binding domains"/>
    <property type="match status" value="1"/>
</dbReference>
<dbReference type="InterPro" id="IPR010982">
    <property type="entry name" value="Lambda_DNA-bd_dom_sf"/>
</dbReference>
<protein>
    <submittedName>
        <fullName evidence="4">HTH-type transcriptional regulator immR</fullName>
    </submittedName>
</protein>
<gene>
    <name evidence="4" type="primary">immR_2</name>
    <name evidence="4" type="ORF">NCTC10138_00282</name>
</gene>
<evidence type="ECO:0000256" key="2">
    <source>
        <dbReference type="SAM" id="Phobius"/>
    </source>
</evidence>
<dbReference type="InterPro" id="IPR001387">
    <property type="entry name" value="Cro/C1-type_HTH"/>
</dbReference>
<dbReference type="Pfam" id="PF01381">
    <property type="entry name" value="HTH_3"/>
    <property type="match status" value="1"/>
</dbReference>
<feature type="transmembrane region" description="Helical" evidence="2">
    <location>
        <begin position="174"/>
        <end position="194"/>
    </location>
</feature>
<keyword evidence="2" id="KW-0812">Transmembrane</keyword>
<keyword evidence="5" id="KW-1185">Reference proteome</keyword>
<dbReference type="SMART" id="SM00530">
    <property type="entry name" value="HTH_XRE"/>
    <property type="match status" value="1"/>
</dbReference>
<dbReference type="STRING" id="1278311.GCA_000428705_00475"/>
<feature type="transmembrane region" description="Helical" evidence="2">
    <location>
        <begin position="200"/>
        <end position="221"/>
    </location>
</feature>
<evidence type="ECO:0000259" key="3">
    <source>
        <dbReference type="PROSITE" id="PS50943"/>
    </source>
</evidence>
<organism evidence="4 5">
    <name type="scientific">Haploplasma axanthum</name>
    <name type="common">Acholeplasma axanthum</name>
    <dbReference type="NCBI Taxonomy" id="29552"/>
    <lineage>
        <taxon>Bacteria</taxon>
        <taxon>Bacillati</taxon>
        <taxon>Mycoplasmatota</taxon>
        <taxon>Mollicutes</taxon>
        <taxon>Acholeplasmatales</taxon>
        <taxon>Acholeplasmataceae</taxon>
        <taxon>Haploplasma</taxon>
    </lineage>
</organism>
<dbReference type="PROSITE" id="PS50943">
    <property type="entry name" value="HTH_CROC1"/>
    <property type="match status" value="1"/>
</dbReference>
<evidence type="ECO:0000313" key="5">
    <source>
        <dbReference type="Proteomes" id="UP000289841"/>
    </source>
</evidence>
<dbReference type="KEGG" id="aaxa:NCTC10138_00282"/>